<feature type="domain" description="STAT transcription factor all-alpha" evidence="1">
    <location>
        <begin position="1"/>
        <end position="45"/>
    </location>
</feature>
<organism evidence="2 3">
    <name type="scientific">Eschrichtius robustus</name>
    <name type="common">California gray whale</name>
    <name type="synonym">Eschrichtius gibbosus</name>
    <dbReference type="NCBI Taxonomy" id="9764"/>
    <lineage>
        <taxon>Eukaryota</taxon>
        <taxon>Metazoa</taxon>
        <taxon>Chordata</taxon>
        <taxon>Craniata</taxon>
        <taxon>Vertebrata</taxon>
        <taxon>Euteleostomi</taxon>
        <taxon>Mammalia</taxon>
        <taxon>Eutheria</taxon>
        <taxon>Laurasiatheria</taxon>
        <taxon>Artiodactyla</taxon>
        <taxon>Whippomorpha</taxon>
        <taxon>Cetacea</taxon>
        <taxon>Mysticeti</taxon>
        <taxon>Eschrichtiidae</taxon>
        <taxon>Eschrichtius</taxon>
    </lineage>
</organism>
<comment type="caution">
    <text evidence="2">The sequence shown here is derived from an EMBL/GenBank/DDBJ whole genome shotgun (WGS) entry which is preliminary data.</text>
</comment>
<sequence>MTQIVNETDLLMNSTLVEELQDWKRRQQVACIGGPLHNGLDQLQN</sequence>
<name>A0AB34GBL7_ESCRO</name>
<evidence type="ECO:0000313" key="2">
    <source>
        <dbReference type="EMBL" id="KAJ8776230.1"/>
    </source>
</evidence>
<dbReference type="AlphaFoldDB" id="A0AB34GBL7"/>
<dbReference type="SUPFAM" id="SSF47655">
    <property type="entry name" value="STAT"/>
    <property type="match status" value="1"/>
</dbReference>
<dbReference type="GO" id="GO:0007165">
    <property type="term" value="P:signal transduction"/>
    <property type="evidence" value="ECO:0007669"/>
    <property type="project" value="InterPro"/>
</dbReference>
<dbReference type="Pfam" id="PF01017">
    <property type="entry name" value="STAT_alpha"/>
    <property type="match status" value="1"/>
</dbReference>
<evidence type="ECO:0000259" key="1">
    <source>
        <dbReference type="Pfam" id="PF01017"/>
    </source>
</evidence>
<dbReference type="InterPro" id="IPR013800">
    <property type="entry name" value="STAT_TF_alpha"/>
</dbReference>
<accession>A0AB34GBL7</accession>
<reference evidence="2 3" key="1">
    <citation type="submission" date="2022-11" db="EMBL/GenBank/DDBJ databases">
        <title>Whole genome sequence of Eschrichtius robustus ER-17-0199.</title>
        <authorList>
            <person name="Bruniche-Olsen A."/>
            <person name="Black A.N."/>
            <person name="Fields C.J."/>
            <person name="Walden K."/>
            <person name="Dewoody J.A."/>
        </authorList>
    </citation>
    <scope>NUCLEOTIDE SEQUENCE [LARGE SCALE GENOMIC DNA]</scope>
    <source>
        <strain evidence="2">ER-17-0199</strain>
        <tissue evidence="2">Blubber</tissue>
    </source>
</reference>
<proteinExistence type="predicted"/>
<evidence type="ECO:0000313" key="3">
    <source>
        <dbReference type="Proteomes" id="UP001159641"/>
    </source>
</evidence>
<dbReference type="GO" id="GO:0006355">
    <property type="term" value="P:regulation of DNA-templated transcription"/>
    <property type="evidence" value="ECO:0007669"/>
    <property type="project" value="InterPro"/>
</dbReference>
<dbReference type="Gene3D" id="1.20.1050.20">
    <property type="entry name" value="STAT transcription factor, all-alpha domain"/>
    <property type="match status" value="1"/>
</dbReference>
<dbReference type="EMBL" id="JAIQCJ010002443">
    <property type="protein sequence ID" value="KAJ8776230.1"/>
    <property type="molecule type" value="Genomic_DNA"/>
</dbReference>
<keyword evidence="3" id="KW-1185">Reference proteome</keyword>
<protein>
    <recommendedName>
        <fullName evidence="1">STAT transcription factor all-alpha domain-containing protein</fullName>
    </recommendedName>
</protein>
<dbReference type="InterPro" id="IPR015988">
    <property type="entry name" value="STAT_TF_CC"/>
</dbReference>
<gene>
    <name evidence="2" type="ORF">J1605_015705</name>
</gene>
<dbReference type="Proteomes" id="UP001159641">
    <property type="component" value="Unassembled WGS sequence"/>
</dbReference>